<keyword evidence="3 6" id="KW-1133">Transmembrane helix</keyword>
<proteinExistence type="evidence at transcript level"/>
<dbReference type="PANTHER" id="PTHR23507">
    <property type="entry name" value="ZGC:174356"/>
    <property type="match status" value="1"/>
</dbReference>
<dbReference type="SUPFAM" id="SSF103473">
    <property type="entry name" value="MFS general substrate transporter"/>
    <property type="match status" value="1"/>
</dbReference>
<evidence type="ECO:0000256" key="2">
    <source>
        <dbReference type="ARBA" id="ARBA00022692"/>
    </source>
</evidence>
<feature type="compositionally biased region" description="Basic and acidic residues" evidence="5">
    <location>
        <begin position="1"/>
        <end position="19"/>
    </location>
</feature>
<dbReference type="InterPro" id="IPR011701">
    <property type="entry name" value="MFS"/>
</dbReference>
<dbReference type="EMBL" id="GANP01004263">
    <property type="protein sequence ID" value="JAB80205.1"/>
    <property type="molecule type" value="mRNA"/>
</dbReference>
<feature type="region of interest" description="Disordered" evidence="5">
    <location>
        <begin position="1"/>
        <end position="22"/>
    </location>
</feature>
<keyword evidence="2 6" id="KW-0812">Transmembrane</keyword>
<evidence type="ECO:0000256" key="3">
    <source>
        <dbReference type="ARBA" id="ARBA00022989"/>
    </source>
</evidence>
<dbReference type="Pfam" id="PF07690">
    <property type="entry name" value="MFS_1"/>
    <property type="match status" value="1"/>
</dbReference>
<name>V5HA40_IXORI</name>
<protein>
    <submittedName>
        <fullName evidence="7">Putative adenylate cyclase</fullName>
    </submittedName>
</protein>
<feature type="transmembrane region" description="Helical" evidence="6">
    <location>
        <begin position="391"/>
        <end position="409"/>
    </location>
</feature>
<dbReference type="AlphaFoldDB" id="V5HA40"/>
<evidence type="ECO:0000256" key="4">
    <source>
        <dbReference type="ARBA" id="ARBA00023136"/>
    </source>
</evidence>
<evidence type="ECO:0000256" key="6">
    <source>
        <dbReference type="SAM" id="Phobius"/>
    </source>
</evidence>
<feature type="transmembrane region" description="Helical" evidence="6">
    <location>
        <begin position="415"/>
        <end position="435"/>
    </location>
</feature>
<feature type="transmembrane region" description="Helical" evidence="6">
    <location>
        <begin position="228"/>
        <end position="251"/>
    </location>
</feature>
<feature type="transmembrane region" description="Helical" evidence="6">
    <location>
        <begin position="163"/>
        <end position="182"/>
    </location>
</feature>
<feature type="transmembrane region" description="Helical" evidence="6">
    <location>
        <begin position="188"/>
        <end position="208"/>
    </location>
</feature>
<sequence>MDQERTHDGRASAENKQDAGKSLPAVLDTSSHEHVGILSSTPGDSVINDPSVIVVDRQSFCGKVWKVILLIRLEIFLMLYLVSRFMTSTPIQDLLIQKACRNTLHLNASICDHIDDYSLEKDNTEKVASVFSMYRVVVALAPSAVIAIFIGPWCDKYGYKAPLLVANVGYMISACMTLGTIYHMELPLYANVIASIPDGLCGGLISVFTAIYSQATVTTASKDRRIRFFALSLSLTMSTPLAGNLGGQLYAKYGWKMVMYVSLGIAVAAQLWAIFAIGHLVRPEHAEDSFRKRFRNLFQVENLSDGLAACLKPRPNKGKSQLWCMFGALCCTVFDIATMSIGYFFVRKMYSWSVDYYAKVNSLTAVVSGVLNMPIIFLFTRVLKLTDPAMAVVGSCFQVAQMVILGLAFKEWLYYLQAMVAVPAFLAQVGIRTHLSKLLDQDEVGKVFSFLATCDAVLPIAGELMYTAIFNWSISFLPGMPYLFTACITLISVGLLSYVTRIDLQQRYCTKVTRDNIAYEEMSKADESVVSVGSTAVNS</sequence>
<dbReference type="GO" id="GO:0022857">
    <property type="term" value="F:transmembrane transporter activity"/>
    <property type="evidence" value="ECO:0007669"/>
    <property type="project" value="InterPro"/>
</dbReference>
<feature type="transmembrane region" description="Helical" evidence="6">
    <location>
        <begin position="447"/>
        <end position="469"/>
    </location>
</feature>
<evidence type="ECO:0000256" key="1">
    <source>
        <dbReference type="ARBA" id="ARBA00004141"/>
    </source>
</evidence>
<accession>V5HA40</accession>
<feature type="transmembrane region" description="Helical" evidence="6">
    <location>
        <begin position="358"/>
        <end position="379"/>
    </location>
</feature>
<dbReference type="GO" id="GO:0016020">
    <property type="term" value="C:membrane"/>
    <property type="evidence" value="ECO:0007669"/>
    <property type="project" value="UniProtKB-SubCell"/>
</dbReference>
<feature type="transmembrane region" description="Helical" evidence="6">
    <location>
        <begin position="132"/>
        <end position="151"/>
    </location>
</feature>
<dbReference type="PANTHER" id="PTHR23507:SF1">
    <property type="entry name" value="FI18259P1-RELATED"/>
    <property type="match status" value="1"/>
</dbReference>
<keyword evidence="4 6" id="KW-0472">Membrane</keyword>
<feature type="transmembrane region" description="Helical" evidence="6">
    <location>
        <begin position="67"/>
        <end position="86"/>
    </location>
</feature>
<feature type="transmembrane region" description="Helical" evidence="6">
    <location>
        <begin position="257"/>
        <end position="281"/>
    </location>
</feature>
<feature type="transmembrane region" description="Helical" evidence="6">
    <location>
        <begin position="481"/>
        <end position="499"/>
    </location>
</feature>
<comment type="subcellular location">
    <subcellularLocation>
        <location evidence="1">Membrane</location>
        <topology evidence="1">Multi-pass membrane protein</topology>
    </subcellularLocation>
</comment>
<dbReference type="InterPro" id="IPR036259">
    <property type="entry name" value="MFS_trans_sf"/>
</dbReference>
<reference evidence="7" key="1">
    <citation type="journal article" date="2015" name="Sci. Rep.">
        <title>Tissue- and time-dependent transcription in Ixodes ricinus salivary glands and midguts when blood feeding on the vertebrate host.</title>
        <authorList>
            <person name="Kotsyfakis M."/>
            <person name="Schwarz A."/>
            <person name="Erhart J."/>
            <person name="Ribeiro J.M."/>
        </authorList>
    </citation>
    <scope>NUCLEOTIDE SEQUENCE</scope>
    <source>
        <tissue evidence="7">Salivary gland and midgut</tissue>
    </source>
</reference>
<dbReference type="Gene3D" id="1.20.1250.20">
    <property type="entry name" value="MFS general substrate transporter like domains"/>
    <property type="match status" value="1"/>
</dbReference>
<evidence type="ECO:0000256" key="5">
    <source>
        <dbReference type="SAM" id="MobiDB-lite"/>
    </source>
</evidence>
<feature type="transmembrane region" description="Helical" evidence="6">
    <location>
        <begin position="322"/>
        <end position="346"/>
    </location>
</feature>
<organism evidence="7">
    <name type="scientific">Ixodes ricinus</name>
    <name type="common">Common tick</name>
    <name type="synonym">Acarus ricinus</name>
    <dbReference type="NCBI Taxonomy" id="34613"/>
    <lineage>
        <taxon>Eukaryota</taxon>
        <taxon>Metazoa</taxon>
        <taxon>Ecdysozoa</taxon>
        <taxon>Arthropoda</taxon>
        <taxon>Chelicerata</taxon>
        <taxon>Arachnida</taxon>
        <taxon>Acari</taxon>
        <taxon>Parasitiformes</taxon>
        <taxon>Ixodida</taxon>
        <taxon>Ixodoidea</taxon>
        <taxon>Ixodidae</taxon>
        <taxon>Ixodinae</taxon>
        <taxon>Ixodes</taxon>
    </lineage>
</organism>
<evidence type="ECO:0000313" key="7">
    <source>
        <dbReference type="EMBL" id="JAB80205.1"/>
    </source>
</evidence>